<evidence type="ECO:0000313" key="1">
    <source>
        <dbReference type="EMBL" id="CAG5092912.1"/>
    </source>
</evidence>
<proteinExistence type="predicted"/>
<keyword evidence="2" id="KW-1185">Reference proteome</keyword>
<reference evidence="1 2" key="1">
    <citation type="submission" date="2021-04" db="EMBL/GenBank/DDBJ databases">
        <authorList>
            <person name="Rakotoarivonina H."/>
        </authorList>
    </citation>
    <scope>NUCLEOTIDE SEQUENCE [LARGE SCALE GENOMIC DNA]</scope>
    <source>
        <strain evidence="1 2">XE</strain>
    </source>
</reference>
<dbReference type="RefSeq" id="WP_213486791.1">
    <property type="nucleotide sequence ID" value="NZ_CAJRAY010000097.1"/>
</dbReference>
<dbReference type="Proteomes" id="UP000681526">
    <property type="component" value="Unassembled WGS sequence"/>
</dbReference>
<accession>A0ABM8V9C8</accession>
<dbReference type="EMBL" id="CAJRAY010000097">
    <property type="protein sequence ID" value="CAG5092912.1"/>
    <property type="molecule type" value="Genomic_DNA"/>
</dbReference>
<evidence type="ECO:0000313" key="2">
    <source>
        <dbReference type="Proteomes" id="UP000681526"/>
    </source>
</evidence>
<name>A0ABM8V9C8_THEXY</name>
<gene>
    <name evidence="1" type="primary">txxe 3777</name>
    <name evidence="1" type="ORF">TXXE_19070</name>
</gene>
<comment type="caution">
    <text evidence="1">The sequence shown here is derived from an EMBL/GenBank/DDBJ whole genome shotgun (WGS) entry which is preliminary data.</text>
</comment>
<sequence>MSQARVKISQQHALLIESLRGRDWTDDELLGISGRGGLPKDDSVFAFDYEELREFAVREPELYASAVREGYRMKFNTLGGLRCWLYLAFGGEPHIDRRPGLEGISAILTDGQLAKLEEALAYGWQVQQVGESLDSGKATYRIEPAVR</sequence>
<organism evidence="1 2">
    <name type="scientific">Thermobacillus xylanilyticus</name>
    <dbReference type="NCBI Taxonomy" id="76633"/>
    <lineage>
        <taxon>Bacteria</taxon>
        <taxon>Bacillati</taxon>
        <taxon>Bacillota</taxon>
        <taxon>Bacilli</taxon>
        <taxon>Bacillales</taxon>
        <taxon>Paenibacillaceae</taxon>
        <taxon>Thermobacillus</taxon>
    </lineage>
</organism>
<protein>
    <submittedName>
        <fullName evidence="1">Uncharacterized protein</fullName>
    </submittedName>
</protein>